<dbReference type="InterPro" id="IPR038479">
    <property type="entry name" value="Transthyretin-like_sf"/>
</dbReference>
<feature type="signal peptide" evidence="5">
    <location>
        <begin position="1"/>
        <end position="17"/>
    </location>
</feature>
<dbReference type="Gene3D" id="2.60.40.3330">
    <property type="match status" value="1"/>
</dbReference>
<dbReference type="AlphaFoldDB" id="A0A0N4YR91"/>
<evidence type="ECO:0000256" key="5">
    <source>
        <dbReference type="SAM" id="SignalP"/>
    </source>
</evidence>
<comment type="subcellular location">
    <subcellularLocation>
        <location evidence="1">Secreted</location>
    </subcellularLocation>
</comment>
<dbReference type="PANTHER" id="PTHR21700">
    <property type="entry name" value="TRANSTHYRETIN-LIKE FAMILY PROTEIN-RELATED"/>
    <property type="match status" value="1"/>
</dbReference>
<evidence type="ECO:0000256" key="4">
    <source>
        <dbReference type="ARBA" id="ARBA00022729"/>
    </source>
</evidence>
<dbReference type="Proteomes" id="UP000271162">
    <property type="component" value="Unassembled WGS sequence"/>
</dbReference>
<dbReference type="WBParaSite" id="NBR_0001976301-mRNA-1">
    <property type="protein sequence ID" value="NBR_0001976301-mRNA-1"/>
    <property type="gene ID" value="NBR_0001976301"/>
</dbReference>
<dbReference type="OMA" id="IKLYDHD"/>
<dbReference type="GO" id="GO:0009986">
    <property type="term" value="C:cell surface"/>
    <property type="evidence" value="ECO:0007669"/>
    <property type="project" value="InterPro"/>
</dbReference>
<evidence type="ECO:0000313" key="6">
    <source>
        <dbReference type="EMBL" id="VDL83500.1"/>
    </source>
</evidence>
<evidence type="ECO:0000313" key="7">
    <source>
        <dbReference type="Proteomes" id="UP000271162"/>
    </source>
</evidence>
<keyword evidence="7" id="KW-1185">Reference proteome</keyword>
<dbReference type="PANTHER" id="PTHR21700:SF28">
    <property type="entry name" value="TRANSTHYRETIN-LIKE FAMILY PROTEIN"/>
    <property type="match status" value="1"/>
</dbReference>
<keyword evidence="4 5" id="KW-0732">Signal</keyword>
<reference evidence="8" key="1">
    <citation type="submission" date="2017-02" db="UniProtKB">
        <authorList>
            <consortium name="WormBaseParasite"/>
        </authorList>
    </citation>
    <scope>IDENTIFICATION</scope>
</reference>
<feature type="chain" id="PRO_5043125970" evidence="5">
    <location>
        <begin position="18"/>
        <end position="140"/>
    </location>
</feature>
<accession>A0A0N4YR91</accession>
<dbReference type="GO" id="GO:0005576">
    <property type="term" value="C:extracellular region"/>
    <property type="evidence" value="ECO:0007669"/>
    <property type="project" value="UniProtKB-SubCell"/>
</dbReference>
<name>A0A0N4YR91_NIPBR</name>
<reference evidence="6 7" key="2">
    <citation type="submission" date="2018-11" db="EMBL/GenBank/DDBJ databases">
        <authorList>
            <consortium name="Pathogen Informatics"/>
        </authorList>
    </citation>
    <scope>NUCLEOTIDE SEQUENCE [LARGE SCALE GENOMIC DNA]</scope>
</reference>
<sequence length="140" mass="15550">MLLLLLILSSIAEITYSIGRVQSTAVEGVLICGEEPARSVLVKLHEHNTFSPDELMDSGETDSHGMFKLNGSSEEILSIDPKLDIYHDCEDGIKPCQRRFTIFIPPDYISQGKEPLKTFSLGLLQLAGKFEGETRDCLHV</sequence>
<evidence type="ECO:0000256" key="2">
    <source>
        <dbReference type="ARBA" id="ARBA00010112"/>
    </source>
</evidence>
<evidence type="ECO:0000313" key="8">
    <source>
        <dbReference type="WBParaSite" id="NBR_0001976301-mRNA-1"/>
    </source>
</evidence>
<organism evidence="8">
    <name type="scientific">Nippostrongylus brasiliensis</name>
    <name type="common">Rat hookworm</name>
    <dbReference type="NCBI Taxonomy" id="27835"/>
    <lineage>
        <taxon>Eukaryota</taxon>
        <taxon>Metazoa</taxon>
        <taxon>Ecdysozoa</taxon>
        <taxon>Nematoda</taxon>
        <taxon>Chromadorea</taxon>
        <taxon>Rhabditida</taxon>
        <taxon>Rhabditina</taxon>
        <taxon>Rhabditomorpha</taxon>
        <taxon>Strongyloidea</taxon>
        <taxon>Heligmosomidae</taxon>
        <taxon>Nippostrongylus</taxon>
    </lineage>
</organism>
<evidence type="ECO:0000256" key="3">
    <source>
        <dbReference type="ARBA" id="ARBA00022525"/>
    </source>
</evidence>
<keyword evidence="3" id="KW-0964">Secreted</keyword>
<protein>
    <submittedName>
        <fullName evidence="8">Transthyretin-like family protein</fullName>
    </submittedName>
</protein>
<dbReference type="InterPro" id="IPR001534">
    <property type="entry name" value="Transthyretin-like"/>
</dbReference>
<dbReference type="Pfam" id="PF01060">
    <property type="entry name" value="TTR-52"/>
    <property type="match status" value="1"/>
</dbReference>
<comment type="similarity">
    <text evidence="2">Belongs to the nematode transthyretin-like family.</text>
</comment>
<proteinExistence type="inferred from homology"/>
<dbReference type="EMBL" id="UYSL01024468">
    <property type="protein sequence ID" value="VDL83500.1"/>
    <property type="molecule type" value="Genomic_DNA"/>
</dbReference>
<gene>
    <name evidence="6" type="ORF">NBR_LOCUS19764</name>
</gene>
<evidence type="ECO:0000256" key="1">
    <source>
        <dbReference type="ARBA" id="ARBA00004613"/>
    </source>
</evidence>